<accession>A0A8H2K7F9</accession>
<evidence type="ECO:0000256" key="3">
    <source>
        <dbReference type="ARBA" id="ARBA00023012"/>
    </source>
</evidence>
<reference evidence="5 6" key="1">
    <citation type="submission" date="2019-06" db="EMBL/GenBank/DDBJ databases">
        <title>Sequencing the genomes of 1000 actinobacteria strains.</title>
        <authorList>
            <person name="Klenk H.-P."/>
        </authorList>
    </citation>
    <scope>NUCLEOTIDE SEQUENCE [LARGE SCALE GENOMIC DNA]</scope>
    <source>
        <strain evidence="5 6">DSM 21947</strain>
    </source>
</reference>
<name>A0A8H2K7F9_9MICO</name>
<feature type="transmembrane region" description="Helical" evidence="4">
    <location>
        <begin position="73"/>
        <end position="91"/>
    </location>
</feature>
<evidence type="ECO:0000313" key="6">
    <source>
        <dbReference type="Proteomes" id="UP000316560"/>
    </source>
</evidence>
<keyword evidence="4" id="KW-0472">Membrane</keyword>
<evidence type="ECO:0000256" key="1">
    <source>
        <dbReference type="ARBA" id="ARBA00022679"/>
    </source>
</evidence>
<protein>
    <submittedName>
        <fullName evidence="5">Signal transduction histidine kinase</fullName>
    </submittedName>
</protein>
<sequence>MSIGLPAHLREESVSRAFARTAITIAIVIVAIAIAGVLSIYAGDTTLALWPAVLALTPLLITVWFVRRYRTLFFSVAHIVIGGAAIYWFALTLMSQLAPLGNAGQYLLTLPKIALMVAGAAALTAVTAIVLCTIGLIVAEAAVALAAWQLLGTTMIDPNVLVSYLCVVALLLALRRSQRGVRLVQSSLHRAARDDELATLRYEIEATSAAVMHDTVLGHLAAIANAPFGAISPDLQRQISRDLEVLVGEEWLLQSASEGHGSGGSAWQSSEVLMAVAEARELGLEVQLTGDLTALSLLDARGGAALGPAVKQCLVNVLKHSGTMEAEVAIFASPAEVSVLVVDAGKGFEEAETGEDRLGLRQSVRRRIELISGTVQVWSTPGLGTSVMIRVPTASRKPSAPERGTQ</sequence>
<gene>
    <name evidence="5" type="ORF">FB472_0960</name>
</gene>
<evidence type="ECO:0000256" key="4">
    <source>
        <dbReference type="SAM" id="Phobius"/>
    </source>
</evidence>
<feature type="transmembrane region" description="Helical" evidence="4">
    <location>
        <begin position="48"/>
        <end position="66"/>
    </location>
</feature>
<feature type="transmembrane region" description="Helical" evidence="4">
    <location>
        <begin position="156"/>
        <end position="174"/>
    </location>
</feature>
<dbReference type="GO" id="GO:0016301">
    <property type="term" value="F:kinase activity"/>
    <property type="evidence" value="ECO:0007669"/>
    <property type="project" value="UniProtKB-KW"/>
</dbReference>
<dbReference type="InterPro" id="IPR036890">
    <property type="entry name" value="HATPase_C_sf"/>
</dbReference>
<dbReference type="Gene3D" id="3.30.565.10">
    <property type="entry name" value="Histidine kinase-like ATPase, C-terminal domain"/>
    <property type="match status" value="1"/>
</dbReference>
<dbReference type="GO" id="GO:0000160">
    <property type="term" value="P:phosphorelay signal transduction system"/>
    <property type="evidence" value="ECO:0007669"/>
    <property type="project" value="UniProtKB-KW"/>
</dbReference>
<dbReference type="AlphaFoldDB" id="A0A8H2K7F9"/>
<dbReference type="OrthoDB" id="3534856at2"/>
<dbReference type="SUPFAM" id="SSF55874">
    <property type="entry name" value="ATPase domain of HSP90 chaperone/DNA topoisomerase II/histidine kinase"/>
    <property type="match status" value="1"/>
</dbReference>
<proteinExistence type="predicted"/>
<evidence type="ECO:0000256" key="2">
    <source>
        <dbReference type="ARBA" id="ARBA00022777"/>
    </source>
</evidence>
<organism evidence="5 6">
    <name type="scientific">Rhodoglobus vestalii</name>
    <dbReference type="NCBI Taxonomy" id="193384"/>
    <lineage>
        <taxon>Bacteria</taxon>
        <taxon>Bacillati</taxon>
        <taxon>Actinomycetota</taxon>
        <taxon>Actinomycetes</taxon>
        <taxon>Micrococcales</taxon>
        <taxon>Microbacteriaceae</taxon>
        <taxon>Rhodoglobus</taxon>
    </lineage>
</organism>
<keyword evidence="4" id="KW-1133">Transmembrane helix</keyword>
<dbReference type="EMBL" id="VFRA01000001">
    <property type="protein sequence ID" value="TQO19412.1"/>
    <property type="molecule type" value="Genomic_DNA"/>
</dbReference>
<dbReference type="Proteomes" id="UP000316560">
    <property type="component" value="Unassembled WGS sequence"/>
</dbReference>
<comment type="caution">
    <text evidence="5">The sequence shown here is derived from an EMBL/GenBank/DDBJ whole genome shotgun (WGS) entry which is preliminary data.</text>
</comment>
<dbReference type="RefSeq" id="WP_141989859.1">
    <property type="nucleotide sequence ID" value="NZ_VFRA01000001.1"/>
</dbReference>
<keyword evidence="6" id="KW-1185">Reference proteome</keyword>
<dbReference type="PANTHER" id="PTHR24421">
    <property type="entry name" value="NITRATE/NITRITE SENSOR PROTEIN NARX-RELATED"/>
    <property type="match status" value="1"/>
</dbReference>
<evidence type="ECO:0000313" key="5">
    <source>
        <dbReference type="EMBL" id="TQO19412.1"/>
    </source>
</evidence>
<keyword evidence="2 5" id="KW-0418">Kinase</keyword>
<dbReference type="InterPro" id="IPR050482">
    <property type="entry name" value="Sensor_HK_TwoCompSys"/>
</dbReference>
<feature type="transmembrane region" description="Helical" evidence="4">
    <location>
        <begin position="21"/>
        <end position="42"/>
    </location>
</feature>
<keyword evidence="1" id="KW-0808">Transferase</keyword>
<keyword evidence="4" id="KW-0812">Transmembrane</keyword>
<keyword evidence="3" id="KW-0902">Two-component regulatory system</keyword>